<keyword evidence="2" id="KW-1185">Reference proteome</keyword>
<dbReference type="Proteomes" id="UP000001349">
    <property type="component" value="Chromosome"/>
</dbReference>
<dbReference type="eggNOG" id="ENOG5033XSS">
    <property type="taxonomic scope" value="Bacteria"/>
</dbReference>
<reference evidence="1 2" key="1">
    <citation type="submission" date="2009-01" db="EMBL/GenBank/DDBJ databases">
        <title>Complete sequence of Clostridium cellulolyticum H10.</title>
        <authorList>
            <consortium name="US DOE Joint Genome Institute"/>
            <person name="Lucas S."/>
            <person name="Copeland A."/>
            <person name="Lapidus A."/>
            <person name="Glavina del Rio T."/>
            <person name="Dalin E."/>
            <person name="Tice H."/>
            <person name="Bruce D."/>
            <person name="Goodwin L."/>
            <person name="Pitluck S."/>
            <person name="Chertkov O."/>
            <person name="Saunders E."/>
            <person name="Brettin T."/>
            <person name="Detter J.C."/>
            <person name="Han C."/>
            <person name="Larimer F."/>
            <person name="Land M."/>
            <person name="Hauser L."/>
            <person name="Kyrpides N."/>
            <person name="Ivanova N."/>
            <person name="Zhou J."/>
            <person name="Richardson P."/>
        </authorList>
    </citation>
    <scope>NUCLEOTIDE SEQUENCE [LARGE SCALE GENOMIC DNA]</scope>
    <source>
        <strain evidence="2">ATCC 35319 / DSM 5812 / JCM 6584 / H10</strain>
    </source>
</reference>
<proteinExistence type="predicted"/>
<protein>
    <submittedName>
        <fullName evidence="1">Uncharacterized protein</fullName>
    </submittedName>
</protein>
<organism evidence="1 2">
    <name type="scientific">Ruminiclostridium cellulolyticum (strain ATCC 35319 / DSM 5812 / JCM 6584 / H10)</name>
    <name type="common">Clostridium cellulolyticum</name>
    <dbReference type="NCBI Taxonomy" id="394503"/>
    <lineage>
        <taxon>Bacteria</taxon>
        <taxon>Bacillati</taxon>
        <taxon>Bacillota</taxon>
        <taxon>Clostridia</taxon>
        <taxon>Eubacteriales</taxon>
        <taxon>Oscillospiraceae</taxon>
        <taxon>Ruminiclostridium</taxon>
    </lineage>
</organism>
<dbReference type="EMBL" id="CP001348">
    <property type="protein sequence ID" value="ACL77697.1"/>
    <property type="molecule type" value="Genomic_DNA"/>
</dbReference>
<dbReference type="HOGENOM" id="CLU_2315413_0_0_9"/>
<gene>
    <name evidence="1" type="ordered locus">Ccel_3409</name>
</gene>
<evidence type="ECO:0000313" key="1">
    <source>
        <dbReference type="EMBL" id="ACL77697.1"/>
    </source>
</evidence>
<evidence type="ECO:0000313" key="2">
    <source>
        <dbReference type="Proteomes" id="UP000001349"/>
    </source>
</evidence>
<sequence length="122" mass="14201">MSHRHHKPIIIILLMQQLRGDIGMEFCNKCGSLKINGNCTNKKCDQHVKSMVEMATTQQIEYIKELAEQLNEDISDMNFENMTKNDASYLIDDYVERLDDSDKKLIAEDEILDDDETDEEEE</sequence>
<dbReference type="AlphaFoldDB" id="B8I1R2"/>
<accession>B8I1R2</accession>
<dbReference type="KEGG" id="cce:Ccel_3409"/>
<name>B8I1R2_RUMCH</name>